<evidence type="ECO:0000313" key="2">
    <source>
        <dbReference type="EMBL" id="KAK7331070.1"/>
    </source>
</evidence>
<dbReference type="EMBL" id="JAYMYQ010000005">
    <property type="protein sequence ID" value="KAK7331070.1"/>
    <property type="molecule type" value="Genomic_DNA"/>
</dbReference>
<protein>
    <submittedName>
        <fullName evidence="1">Uncharacterized protein</fullName>
    </submittedName>
</protein>
<proteinExistence type="predicted"/>
<dbReference type="AlphaFoldDB" id="A0AAN9QDG1"/>
<comment type="caution">
    <text evidence="1">The sequence shown here is derived from an EMBL/GenBank/DDBJ whole genome shotgun (WGS) entry which is preliminary data.</text>
</comment>
<dbReference type="EMBL" id="JAYMYQ010000005">
    <property type="protein sequence ID" value="KAK7331069.1"/>
    <property type="molecule type" value="Genomic_DNA"/>
</dbReference>
<evidence type="ECO:0000313" key="1">
    <source>
        <dbReference type="EMBL" id="KAK7331069.1"/>
    </source>
</evidence>
<keyword evidence="3" id="KW-1185">Reference proteome</keyword>
<sequence length="254" mass="27838">MGKVKGILAIRTCGGFWDSTKDIWGARIRIWGLLVIRTCPSPDLLFSKSRTCILIYSQSNIGMIAKTRIGNLVQFQLVFIFPALSYDIMTIVTHPCGPQVEVGSLQDQVTCWFAGLANQGIAAMVLMQVRSGDWLAYRISKPRNYSNGANADQVADWLTGLANQENTAVVLMQIRGLVRGWLAYWISKPRNYSNGANTDQVADWLTGLANQEITAMVLMQTSKPRNYSNGASADQGAGWLTGLANQGTTAMVLL</sequence>
<evidence type="ECO:0000313" key="3">
    <source>
        <dbReference type="Proteomes" id="UP001367508"/>
    </source>
</evidence>
<gene>
    <name evidence="1" type="ORF">VNO77_25280</name>
    <name evidence="2" type="ORF">VNO77_25281</name>
</gene>
<name>A0AAN9QDG1_CANGL</name>
<dbReference type="Proteomes" id="UP001367508">
    <property type="component" value="Unassembled WGS sequence"/>
</dbReference>
<organism evidence="1 3">
    <name type="scientific">Canavalia gladiata</name>
    <name type="common">Sword bean</name>
    <name type="synonym">Dolichos gladiatus</name>
    <dbReference type="NCBI Taxonomy" id="3824"/>
    <lineage>
        <taxon>Eukaryota</taxon>
        <taxon>Viridiplantae</taxon>
        <taxon>Streptophyta</taxon>
        <taxon>Embryophyta</taxon>
        <taxon>Tracheophyta</taxon>
        <taxon>Spermatophyta</taxon>
        <taxon>Magnoliopsida</taxon>
        <taxon>eudicotyledons</taxon>
        <taxon>Gunneridae</taxon>
        <taxon>Pentapetalae</taxon>
        <taxon>rosids</taxon>
        <taxon>fabids</taxon>
        <taxon>Fabales</taxon>
        <taxon>Fabaceae</taxon>
        <taxon>Papilionoideae</taxon>
        <taxon>50 kb inversion clade</taxon>
        <taxon>NPAAA clade</taxon>
        <taxon>indigoferoid/millettioid clade</taxon>
        <taxon>Phaseoleae</taxon>
        <taxon>Canavalia</taxon>
    </lineage>
</organism>
<accession>A0AAN9QDG1</accession>
<reference evidence="1 3" key="1">
    <citation type="submission" date="2024-01" db="EMBL/GenBank/DDBJ databases">
        <title>The genomes of 5 underutilized Papilionoideae crops provide insights into root nodulation and disease resistanc.</title>
        <authorList>
            <person name="Jiang F."/>
        </authorList>
    </citation>
    <scope>NUCLEOTIDE SEQUENCE [LARGE SCALE GENOMIC DNA]</scope>
    <source>
        <strain evidence="1">LVBAO_FW01</strain>
        <tissue evidence="1">Leaves</tissue>
    </source>
</reference>